<evidence type="ECO:0000256" key="4">
    <source>
        <dbReference type="ARBA" id="ARBA00022490"/>
    </source>
</evidence>
<dbReference type="InterPro" id="IPR000938">
    <property type="entry name" value="CAP-Gly_domain"/>
</dbReference>
<dbReference type="Proteomes" id="UP000319663">
    <property type="component" value="Unassembled WGS sequence"/>
</dbReference>
<dbReference type="SMART" id="SM01052">
    <property type="entry name" value="CAP_GLY"/>
    <property type="match status" value="1"/>
</dbReference>
<dbReference type="Pfam" id="PF13516">
    <property type="entry name" value="LRR_6"/>
    <property type="match status" value="1"/>
</dbReference>
<dbReference type="InterPro" id="IPR050576">
    <property type="entry name" value="Cilia_flagella_integrity"/>
</dbReference>
<dbReference type="PROSITE" id="PS50245">
    <property type="entry name" value="CAP_GLY_2"/>
    <property type="match status" value="1"/>
</dbReference>
<dbReference type="InterPro" id="IPR001611">
    <property type="entry name" value="Leu-rich_rpt"/>
</dbReference>
<dbReference type="Pfam" id="PF01302">
    <property type="entry name" value="CAP_GLY"/>
    <property type="match status" value="1"/>
</dbReference>
<name>A0A507QYK5_MONPU</name>
<dbReference type="PROSITE" id="PS51450">
    <property type="entry name" value="LRR"/>
    <property type="match status" value="1"/>
</dbReference>
<evidence type="ECO:0000256" key="7">
    <source>
        <dbReference type="ARBA" id="ARBA00023186"/>
    </source>
</evidence>
<reference evidence="10 11" key="1">
    <citation type="submission" date="2019-06" db="EMBL/GenBank/DDBJ databases">
        <title>Wine fermentation using esterase from Monascus purpureus.</title>
        <authorList>
            <person name="Geng C."/>
            <person name="Zhang Y."/>
        </authorList>
    </citation>
    <scope>NUCLEOTIDE SEQUENCE [LARGE SCALE GENOMIC DNA]</scope>
    <source>
        <strain evidence="10">HQ1</strain>
    </source>
</reference>
<accession>A0A507QYK5</accession>
<proteinExistence type="inferred from homology"/>
<evidence type="ECO:0000256" key="6">
    <source>
        <dbReference type="ARBA" id="ARBA00022737"/>
    </source>
</evidence>
<sequence>MSASVYIGQRRSFDGASCTVRYVGKVQGTTGEWLGVEWDDPARGKHSGEHGGVRYFTCRSKRPTAGSFIRPNRPADKPRAFLEALHEKYASEFERELTISGRGAGSLHDSIEISGKLVEEVGFDKIRKRLAELQELKIVLLDCLRVAGVLADDGSPEEKEQARKQIELTCPKIKELDLSRNLLSRWSDVADICGHLKQLKSLRLNGNRFGPVEEGLRFEGVTELQLDQTLLYWDEISALTYQFPSLTSLSASINQISTISTPLSNNITKLILEHNEITSLSSVRRLANLPQLEHLSLRGNYISTIYDTNANDTPIRFSSSLTSVDLSLNQINSWLFINELHAVFPSLQTLRISGNPLYDQPVAPSRITNLPEKPMTVDEAFMLTLSRLSSLQVLNYSKISNHDRNNGELYYLSLIGKELSAFPLASESGILATHPRYRELCEKYGEPTITRAMEPGLGNTVNLRSVAARLIRMEFYLSSLLSATIAPNTEEQSKEKKEEKTTTKVKEIPRSFDIYQVKAIVSRLFGLSPFTFKLVWETDELDPVNKTNIQEDGWDSSEDEEDRKGNRLEHYIETVTEKKNQNFVKREVELVDSTREIGYLFPGDLKEVRIRIEIPG</sequence>
<dbReference type="PANTHER" id="PTHR45973:SF34">
    <property type="entry name" value="PROTEIN PHOSPHATASE 1 REGULATORY SUBUNIT 42"/>
    <property type="match status" value="1"/>
</dbReference>
<dbReference type="Gene3D" id="2.30.30.190">
    <property type="entry name" value="CAP Gly-rich-like domain"/>
    <property type="match status" value="1"/>
</dbReference>
<comment type="caution">
    <text evidence="10">The sequence shown here is derived from an EMBL/GenBank/DDBJ whole genome shotgun (WGS) entry which is preliminary data.</text>
</comment>
<dbReference type="FunFam" id="2.30.30.190:FF:000008">
    <property type="entry name" value="Tubulin-specific chaperone E"/>
    <property type="match status" value="1"/>
</dbReference>
<comment type="subcellular location">
    <subcellularLocation>
        <location evidence="1">Cytoplasm</location>
    </subcellularLocation>
</comment>
<evidence type="ECO:0000259" key="9">
    <source>
        <dbReference type="PROSITE" id="PS50245"/>
    </source>
</evidence>
<comment type="similarity">
    <text evidence="2">Belongs to the TBCE family.</text>
</comment>
<dbReference type="SUPFAM" id="SSF74924">
    <property type="entry name" value="Cap-Gly domain"/>
    <property type="match status" value="1"/>
</dbReference>
<dbReference type="STRING" id="5098.A0A507QYK5"/>
<evidence type="ECO:0000256" key="3">
    <source>
        <dbReference type="ARBA" id="ARBA00015004"/>
    </source>
</evidence>
<gene>
    <name evidence="10" type="ORF">MPDQ_006519</name>
</gene>
<keyword evidence="5" id="KW-0433">Leucine-rich repeat</keyword>
<dbReference type="InterPro" id="IPR036859">
    <property type="entry name" value="CAP-Gly_dom_sf"/>
</dbReference>
<evidence type="ECO:0000313" key="11">
    <source>
        <dbReference type="Proteomes" id="UP000319663"/>
    </source>
</evidence>
<evidence type="ECO:0000256" key="2">
    <source>
        <dbReference type="ARBA" id="ARBA00006286"/>
    </source>
</evidence>
<evidence type="ECO:0000256" key="8">
    <source>
        <dbReference type="ARBA" id="ARBA00030180"/>
    </source>
</evidence>
<dbReference type="AlphaFoldDB" id="A0A507QYK5"/>
<dbReference type="InterPro" id="IPR032675">
    <property type="entry name" value="LRR_dom_sf"/>
</dbReference>
<evidence type="ECO:0000313" key="10">
    <source>
        <dbReference type="EMBL" id="TQB72726.1"/>
    </source>
</evidence>
<evidence type="ECO:0000256" key="1">
    <source>
        <dbReference type="ARBA" id="ARBA00004496"/>
    </source>
</evidence>
<keyword evidence="11" id="KW-1185">Reference proteome</keyword>
<keyword evidence="6" id="KW-0677">Repeat</keyword>
<dbReference type="OrthoDB" id="5273213at2759"/>
<dbReference type="Gene3D" id="3.80.10.10">
    <property type="entry name" value="Ribonuclease Inhibitor"/>
    <property type="match status" value="3"/>
</dbReference>
<organism evidence="10 11">
    <name type="scientific">Monascus purpureus</name>
    <name type="common">Red mold</name>
    <name type="synonym">Monascus anka</name>
    <dbReference type="NCBI Taxonomy" id="5098"/>
    <lineage>
        <taxon>Eukaryota</taxon>
        <taxon>Fungi</taxon>
        <taxon>Dikarya</taxon>
        <taxon>Ascomycota</taxon>
        <taxon>Pezizomycotina</taxon>
        <taxon>Eurotiomycetes</taxon>
        <taxon>Eurotiomycetidae</taxon>
        <taxon>Eurotiales</taxon>
        <taxon>Aspergillaceae</taxon>
        <taxon>Monascus</taxon>
    </lineage>
</organism>
<keyword evidence="4" id="KW-0963">Cytoplasm</keyword>
<dbReference type="SUPFAM" id="SSF52058">
    <property type="entry name" value="L domain-like"/>
    <property type="match status" value="1"/>
</dbReference>
<feature type="domain" description="CAP-Gly" evidence="9">
    <location>
        <begin position="24"/>
        <end position="70"/>
    </location>
</feature>
<protein>
    <recommendedName>
        <fullName evidence="3">Tubulin-specific chaperone E</fullName>
    </recommendedName>
    <alternativeName>
        <fullName evidence="8">Tubulin-folding cofactor E</fullName>
    </alternativeName>
</protein>
<evidence type="ECO:0000256" key="5">
    <source>
        <dbReference type="ARBA" id="ARBA00022614"/>
    </source>
</evidence>
<dbReference type="EMBL" id="VIFY01000058">
    <property type="protein sequence ID" value="TQB72726.1"/>
    <property type="molecule type" value="Genomic_DNA"/>
</dbReference>
<dbReference type="GO" id="GO:0005737">
    <property type="term" value="C:cytoplasm"/>
    <property type="evidence" value="ECO:0007669"/>
    <property type="project" value="UniProtKB-SubCell"/>
</dbReference>
<dbReference type="PANTHER" id="PTHR45973">
    <property type="entry name" value="PROTEIN PHOSPHATASE 1 REGULATORY SUBUNIT SDS22-RELATED"/>
    <property type="match status" value="1"/>
</dbReference>
<keyword evidence="7" id="KW-0143">Chaperone</keyword>